<organism evidence="1 2">
    <name type="scientific">Candidatus Nealsonbacteria bacterium RBG_13_42_11</name>
    <dbReference type="NCBI Taxonomy" id="1801663"/>
    <lineage>
        <taxon>Bacteria</taxon>
        <taxon>Candidatus Nealsoniibacteriota</taxon>
    </lineage>
</organism>
<sequence>MSTYEMPKQETPESSEVAVLIAREICERFELGPEQQKMFEESLQDPSVQARFLSMFVEKQDLDRRIAEKEKLLDGRGRGDDLATIKSKYSFRVQESF</sequence>
<accession>A0A1G2DYQ2</accession>
<proteinExistence type="predicted"/>
<reference evidence="1 2" key="1">
    <citation type="journal article" date="2016" name="Nat. Commun.">
        <title>Thousands of microbial genomes shed light on interconnected biogeochemical processes in an aquifer system.</title>
        <authorList>
            <person name="Anantharaman K."/>
            <person name="Brown C.T."/>
            <person name="Hug L.A."/>
            <person name="Sharon I."/>
            <person name="Castelle C.J."/>
            <person name="Probst A.J."/>
            <person name="Thomas B.C."/>
            <person name="Singh A."/>
            <person name="Wilkins M.J."/>
            <person name="Karaoz U."/>
            <person name="Brodie E.L."/>
            <person name="Williams K.H."/>
            <person name="Hubbard S.S."/>
            <person name="Banfield J.F."/>
        </authorList>
    </citation>
    <scope>NUCLEOTIDE SEQUENCE [LARGE SCALE GENOMIC DNA]</scope>
</reference>
<dbReference type="EMBL" id="MHLY01000015">
    <property type="protein sequence ID" value="OGZ18502.1"/>
    <property type="molecule type" value="Genomic_DNA"/>
</dbReference>
<protein>
    <submittedName>
        <fullName evidence="1">Uncharacterized protein</fullName>
    </submittedName>
</protein>
<evidence type="ECO:0000313" key="1">
    <source>
        <dbReference type="EMBL" id="OGZ18502.1"/>
    </source>
</evidence>
<name>A0A1G2DYQ2_9BACT</name>
<evidence type="ECO:0000313" key="2">
    <source>
        <dbReference type="Proteomes" id="UP000176755"/>
    </source>
</evidence>
<dbReference type="AlphaFoldDB" id="A0A1G2DYQ2"/>
<comment type="caution">
    <text evidence="1">The sequence shown here is derived from an EMBL/GenBank/DDBJ whole genome shotgun (WGS) entry which is preliminary data.</text>
</comment>
<gene>
    <name evidence="1" type="ORF">A2175_01120</name>
</gene>
<dbReference type="Proteomes" id="UP000176755">
    <property type="component" value="Unassembled WGS sequence"/>
</dbReference>